<proteinExistence type="predicted"/>
<sequence length="154" mass="18083">MGYHRSYLIHDLPPFTVIVIDGLDECTDRDQQVELLQGILRCIDQLGSSIRFLISCRPERHLEKVFDDFDLSHSHRIHLGQSAEDNDDIRTFLRLSFGRICQDRRRDYTMSITDRQWPSDEQVEELVDRVSGQFIFAATVITFVDDEPKTQWKP</sequence>
<name>A0ACD3AHG9_9AGAR</name>
<dbReference type="EMBL" id="ML208448">
    <property type="protein sequence ID" value="TFK65115.1"/>
    <property type="molecule type" value="Genomic_DNA"/>
</dbReference>
<evidence type="ECO:0000313" key="1">
    <source>
        <dbReference type="EMBL" id="TFK65115.1"/>
    </source>
</evidence>
<gene>
    <name evidence="1" type="ORF">BDN72DRAFT_921913</name>
</gene>
<accession>A0ACD3AHG9</accession>
<organism evidence="1 2">
    <name type="scientific">Pluteus cervinus</name>
    <dbReference type="NCBI Taxonomy" id="181527"/>
    <lineage>
        <taxon>Eukaryota</taxon>
        <taxon>Fungi</taxon>
        <taxon>Dikarya</taxon>
        <taxon>Basidiomycota</taxon>
        <taxon>Agaricomycotina</taxon>
        <taxon>Agaricomycetes</taxon>
        <taxon>Agaricomycetidae</taxon>
        <taxon>Agaricales</taxon>
        <taxon>Pluteineae</taxon>
        <taxon>Pluteaceae</taxon>
        <taxon>Pluteus</taxon>
    </lineage>
</organism>
<keyword evidence="2" id="KW-1185">Reference proteome</keyword>
<reference evidence="1 2" key="1">
    <citation type="journal article" date="2019" name="Nat. Ecol. Evol.">
        <title>Megaphylogeny resolves global patterns of mushroom evolution.</title>
        <authorList>
            <person name="Varga T."/>
            <person name="Krizsan K."/>
            <person name="Foldi C."/>
            <person name="Dima B."/>
            <person name="Sanchez-Garcia M."/>
            <person name="Sanchez-Ramirez S."/>
            <person name="Szollosi G.J."/>
            <person name="Szarkandi J.G."/>
            <person name="Papp V."/>
            <person name="Albert L."/>
            <person name="Andreopoulos W."/>
            <person name="Angelini C."/>
            <person name="Antonin V."/>
            <person name="Barry K.W."/>
            <person name="Bougher N.L."/>
            <person name="Buchanan P."/>
            <person name="Buyck B."/>
            <person name="Bense V."/>
            <person name="Catcheside P."/>
            <person name="Chovatia M."/>
            <person name="Cooper J."/>
            <person name="Damon W."/>
            <person name="Desjardin D."/>
            <person name="Finy P."/>
            <person name="Geml J."/>
            <person name="Haridas S."/>
            <person name="Hughes K."/>
            <person name="Justo A."/>
            <person name="Karasinski D."/>
            <person name="Kautmanova I."/>
            <person name="Kiss B."/>
            <person name="Kocsube S."/>
            <person name="Kotiranta H."/>
            <person name="LaButti K.M."/>
            <person name="Lechner B.E."/>
            <person name="Liimatainen K."/>
            <person name="Lipzen A."/>
            <person name="Lukacs Z."/>
            <person name="Mihaltcheva S."/>
            <person name="Morgado L.N."/>
            <person name="Niskanen T."/>
            <person name="Noordeloos M.E."/>
            <person name="Ohm R.A."/>
            <person name="Ortiz-Santana B."/>
            <person name="Ovrebo C."/>
            <person name="Racz N."/>
            <person name="Riley R."/>
            <person name="Savchenko A."/>
            <person name="Shiryaev A."/>
            <person name="Soop K."/>
            <person name="Spirin V."/>
            <person name="Szebenyi C."/>
            <person name="Tomsovsky M."/>
            <person name="Tulloss R.E."/>
            <person name="Uehling J."/>
            <person name="Grigoriev I.V."/>
            <person name="Vagvolgyi C."/>
            <person name="Papp T."/>
            <person name="Martin F.M."/>
            <person name="Miettinen O."/>
            <person name="Hibbett D.S."/>
            <person name="Nagy L.G."/>
        </authorList>
    </citation>
    <scope>NUCLEOTIDE SEQUENCE [LARGE SCALE GENOMIC DNA]</scope>
    <source>
        <strain evidence="1 2">NL-1719</strain>
    </source>
</reference>
<evidence type="ECO:0000313" key="2">
    <source>
        <dbReference type="Proteomes" id="UP000308600"/>
    </source>
</evidence>
<dbReference type="Proteomes" id="UP000308600">
    <property type="component" value="Unassembled WGS sequence"/>
</dbReference>
<protein>
    <submittedName>
        <fullName evidence="1">Uncharacterized protein</fullName>
    </submittedName>
</protein>